<dbReference type="InterPro" id="IPR001905">
    <property type="entry name" value="Ammonium_transpt"/>
</dbReference>
<evidence type="ECO:0000256" key="7">
    <source>
        <dbReference type="ARBA" id="ARBA00023177"/>
    </source>
</evidence>
<dbReference type="Proteomes" id="UP001163096">
    <property type="component" value="Chromosome"/>
</dbReference>
<evidence type="ECO:0000256" key="2">
    <source>
        <dbReference type="ARBA" id="ARBA00005887"/>
    </source>
</evidence>
<evidence type="ECO:0000256" key="4">
    <source>
        <dbReference type="ARBA" id="ARBA00022692"/>
    </source>
</evidence>
<keyword evidence="11" id="KW-1185">Reference proteome</keyword>
<evidence type="ECO:0000313" key="10">
    <source>
        <dbReference type="EMBL" id="WAI02605.1"/>
    </source>
</evidence>
<feature type="transmembrane region" description="Helical" evidence="8">
    <location>
        <begin position="92"/>
        <end position="110"/>
    </location>
</feature>
<dbReference type="Pfam" id="PF00909">
    <property type="entry name" value="Ammonium_transp"/>
    <property type="match status" value="1"/>
</dbReference>
<feature type="domain" description="Ammonium transporter AmtB-like" evidence="9">
    <location>
        <begin position="7"/>
        <end position="393"/>
    </location>
</feature>
<keyword evidence="5 8" id="KW-1133">Transmembrane helix</keyword>
<dbReference type="Gene3D" id="1.10.3430.10">
    <property type="entry name" value="Ammonium transporter AmtB like domains"/>
    <property type="match status" value="1"/>
</dbReference>
<feature type="transmembrane region" description="Helical" evidence="8">
    <location>
        <begin position="221"/>
        <end position="242"/>
    </location>
</feature>
<evidence type="ECO:0000256" key="1">
    <source>
        <dbReference type="ARBA" id="ARBA00004141"/>
    </source>
</evidence>
<dbReference type="AlphaFoldDB" id="A0A9X9T9G4"/>
<evidence type="ECO:0000256" key="5">
    <source>
        <dbReference type="ARBA" id="ARBA00022989"/>
    </source>
</evidence>
<dbReference type="GO" id="GO:0005886">
    <property type="term" value="C:plasma membrane"/>
    <property type="evidence" value="ECO:0007669"/>
    <property type="project" value="UniProtKB-SubCell"/>
</dbReference>
<evidence type="ECO:0000313" key="11">
    <source>
        <dbReference type="Proteomes" id="UP001163096"/>
    </source>
</evidence>
<dbReference type="PROSITE" id="PS01219">
    <property type="entry name" value="AMMONIUM_TRANSP"/>
    <property type="match status" value="1"/>
</dbReference>
<dbReference type="KEGG" id="mou:OU421_10330"/>
<comment type="similarity">
    <text evidence="2 8">Belongs to the ammonia transporter channel (TC 1.A.11.2) family.</text>
</comment>
<proteinExistence type="inferred from homology"/>
<dbReference type="InterPro" id="IPR024041">
    <property type="entry name" value="NH4_transpt_AmtB-like_dom"/>
</dbReference>
<reference evidence="10" key="1">
    <citation type="submission" date="2022-11" db="EMBL/GenBank/DDBJ databases">
        <title>Complete genome sequence of Methanogenium organophilum DSM 3596.</title>
        <authorList>
            <person name="Chen S.-C."/>
            <person name="Lai S.-J."/>
            <person name="You Y.-T."/>
        </authorList>
    </citation>
    <scope>NUCLEOTIDE SEQUENCE</scope>
    <source>
        <strain evidence="10">DSM 3596</strain>
    </source>
</reference>
<feature type="transmembrane region" description="Helical" evidence="8">
    <location>
        <begin position="6"/>
        <end position="29"/>
    </location>
</feature>
<keyword evidence="6 8" id="KW-0472">Membrane</keyword>
<keyword evidence="3 8" id="KW-0813">Transport</keyword>
<evidence type="ECO:0000256" key="3">
    <source>
        <dbReference type="ARBA" id="ARBA00022448"/>
    </source>
</evidence>
<evidence type="ECO:0000256" key="8">
    <source>
        <dbReference type="RuleBase" id="RU362002"/>
    </source>
</evidence>
<feature type="transmembrane region" description="Helical" evidence="8">
    <location>
        <begin position="155"/>
        <end position="178"/>
    </location>
</feature>
<keyword evidence="4 8" id="KW-0812">Transmembrane</keyword>
<dbReference type="GO" id="GO:0008519">
    <property type="term" value="F:ammonium channel activity"/>
    <property type="evidence" value="ECO:0007669"/>
    <property type="project" value="InterPro"/>
</dbReference>
<dbReference type="NCBIfam" id="TIGR00836">
    <property type="entry name" value="amt"/>
    <property type="match status" value="1"/>
</dbReference>
<name>A0A9X9T9G4_METOG</name>
<feature type="transmembrane region" description="Helical" evidence="8">
    <location>
        <begin position="190"/>
        <end position="209"/>
    </location>
</feature>
<dbReference type="PANTHER" id="PTHR43029">
    <property type="entry name" value="AMMONIUM TRANSPORTER MEP2"/>
    <property type="match status" value="1"/>
</dbReference>
<dbReference type="InterPro" id="IPR018047">
    <property type="entry name" value="Ammonium_transpt_CS"/>
</dbReference>
<dbReference type="SUPFAM" id="SSF111352">
    <property type="entry name" value="Ammonium transporter"/>
    <property type="match status" value="1"/>
</dbReference>
<evidence type="ECO:0000259" key="9">
    <source>
        <dbReference type="Pfam" id="PF00909"/>
    </source>
</evidence>
<feature type="transmembrane region" description="Helical" evidence="8">
    <location>
        <begin position="249"/>
        <end position="270"/>
    </location>
</feature>
<feature type="transmembrane region" description="Helical" evidence="8">
    <location>
        <begin position="343"/>
        <end position="365"/>
    </location>
</feature>
<sequence length="396" mass="41181">MSSGDTAFIIICTAMVMLMTPAVGLFYGGMVRRKNIISMVGLAFVAFAVVSIQWVVFGYSLAFGPDIGGFIGGLDHFMLAGVGLDGDGIPDILFMVFQLVFAALTLAIITSGVAERVKLSSFIVFGLLWTTLVYDPLAHWAWGGGWASQLGALDFAGGTVVHISSGFGALALCLVLGVRKGFGKYGMEPYNVPITLLGAALLWFGWFGFNAGSELAADGIAANAFVVTNTAAAAGALAWMIASWIRGKPATLGIVSGAIAGLVAITPAAGFVDVKASIVIGALAGLVCYSALLWRQKKGIDESLDAWAVHGVGGLFGALATGIFATAVIGGVDGLIYGNVNQFLIQLLDAVAAMVYAFVVTYILAKVVDKVMGLRVDEKEEYVGLDISQHGETVEA</sequence>
<keyword evidence="7 8" id="KW-0924">Ammonia transport</keyword>
<feature type="transmembrane region" description="Helical" evidence="8">
    <location>
        <begin position="122"/>
        <end position="143"/>
    </location>
</feature>
<organism evidence="10 11">
    <name type="scientific">Methanogenium organophilum</name>
    <dbReference type="NCBI Taxonomy" id="2199"/>
    <lineage>
        <taxon>Archaea</taxon>
        <taxon>Methanobacteriati</taxon>
        <taxon>Methanobacteriota</taxon>
        <taxon>Stenosarchaea group</taxon>
        <taxon>Methanomicrobia</taxon>
        <taxon>Methanomicrobiales</taxon>
        <taxon>Methanomicrobiaceae</taxon>
        <taxon>Methanogenium</taxon>
    </lineage>
</organism>
<feature type="transmembrane region" description="Helical" evidence="8">
    <location>
        <begin position="36"/>
        <end position="56"/>
    </location>
</feature>
<feature type="transmembrane region" description="Helical" evidence="8">
    <location>
        <begin position="306"/>
        <end position="331"/>
    </location>
</feature>
<comment type="subcellular location">
    <subcellularLocation>
        <location evidence="8">Cell membrane</location>
        <topology evidence="8">Multi-pass membrane protein</topology>
    </subcellularLocation>
    <subcellularLocation>
        <location evidence="1">Membrane</location>
        <topology evidence="1">Multi-pass membrane protein</topology>
    </subcellularLocation>
</comment>
<evidence type="ECO:0000256" key="6">
    <source>
        <dbReference type="ARBA" id="ARBA00023136"/>
    </source>
</evidence>
<protein>
    <recommendedName>
        <fullName evidence="8">Ammonium transporter</fullName>
    </recommendedName>
</protein>
<dbReference type="PANTHER" id="PTHR43029:SF10">
    <property type="entry name" value="AMMONIUM TRANSPORTER MEP2"/>
    <property type="match status" value="1"/>
</dbReference>
<dbReference type="EMBL" id="CP113361">
    <property type="protein sequence ID" value="WAI02605.1"/>
    <property type="molecule type" value="Genomic_DNA"/>
</dbReference>
<accession>A0A9X9T9G4</accession>
<feature type="transmembrane region" description="Helical" evidence="8">
    <location>
        <begin position="276"/>
        <end position="294"/>
    </location>
</feature>
<dbReference type="InterPro" id="IPR029020">
    <property type="entry name" value="Ammonium/urea_transptr"/>
</dbReference>
<gene>
    <name evidence="10" type="ORF">OU421_10330</name>
</gene>